<dbReference type="InterPro" id="IPR002018">
    <property type="entry name" value="CarbesteraseB"/>
</dbReference>
<reference evidence="7 8" key="1">
    <citation type="journal article" date="2018" name="Elife">
        <title>Firefly genomes illuminate parallel origins of bioluminescence in beetles.</title>
        <authorList>
            <person name="Fallon T.R."/>
            <person name="Lower S.E."/>
            <person name="Chang C.H."/>
            <person name="Bessho-Uehara M."/>
            <person name="Martin G.J."/>
            <person name="Bewick A.J."/>
            <person name="Behringer M."/>
            <person name="Debat H.J."/>
            <person name="Wong I."/>
            <person name="Day J.C."/>
            <person name="Suvorov A."/>
            <person name="Silva C.J."/>
            <person name="Stanger-Hall K.F."/>
            <person name="Hall D.W."/>
            <person name="Schmitz R.J."/>
            <person name="Nelson D.R."/>
            <person name="Lewis S.M."/>
            <person name="Shigenobu S."/>
            <person name="Bybee S.M."/>
            <person name="Larracuente A.M."/>
            <person name="Oba Y."/>
            <person name="Weng J.K."/>
        </authorList>
    </citation>
    <scope>NUCLEOTIDE SEQUENCE [LARGE SCALE GENOMIC DNA]</scope>
    <source>
        <strain evidence="7">1611_PpyrPB1</strain>
        <tissue evidence="7">Whole body</tissue>
    </source>
</reference>
<dbReference type="PROSITE" id="PS00941">
    <property type="entry name" value="CARBOXYLESTERASE_B_2"/>
    <property type="match status" value="1"/>
</dbReference>
<evidence type="ECO:0000256" key="1">
    <source>
        <dbReference type="ARBA" id="ARBA00005964"/>
    </source>
</evidence>
<evidence type="ECO:0000313" key="7">
    <source>
        <dbReference type="EMBL" id="KAB0802874.1"/>
    </source>
</evidence>
<accession>A0A5N4AZW9</accession>
<dbReference type="GO" id="GO:0052689">
    <property type="term" value="F:carboxylic ester hydrolase activity"/>
    <property type="evidence" value="ECO:0007669"/>
    <property type="project" value="UniProtKB-KW"/>
</dbReference>
<feature type="signal peptide" evidence="5">
    <location>
        <begin position="1"/>
        <end position="17"/>
    </location>
</feature>
<dbReference type="InterPro" id="IPR029058">
    <property type="entry name" value="AB_hydrolase_fold"/>
</dbReference>
<dbReference type="PANTHER" id="PTHR43142">
    <property type="entry name" value="CARBOXYLIC ESTER HYDROLASE"/>
    <property type="match status" value="1"/>
</dbReference>
<organism evidence="7 8">
    <name type="scientific">Photinus pyralis</name>
    <name type="common">Common eastern firefly</name>
    <name type="synonym">Lampyris pyralis</name>
    <dbReference type="NCBI Taxonomy" id="7054"/>
    <lineage>
        <taxon>Eukaryota</taxon>
        <taxon>Metazoa</taxon>
        <taxon>Ecdysozoa</taxon>
        <taxon>Arthropoda</taxon>
        <taxon>Hexapoda</taxon>
        <taxon>Insecta</taxon>
        <taxon>Pterygota</taxon>
        <taxon>Neoptera</taxon>
        <taxon>Endopterygota</taxon>
        <taxon>Coleoptera</taxon>
        <taxon>Polyphaga</taxon>
        <taxon>Elateriformia</taxon>
        <taxon>Elateroidea</taxon>
        <taxon>Lampyridae</taxon>
        <taxon>Lampyrinae</taxon>
        <taxon>Photinus</taxon>
    </lineage>
</organism>
<evidence type="ECO:0000313" key="8">
    <source>
        <dbReference type="Proteomes" id="UP000327044"/>
    </source>
</evidence>
<sequence length="550" mass="63033">MLYALFVFYSCFHRVLLSSDSTVQIKQGPTIVGLTLRTEDQQKTFHSFRGIPYAIPPIGEQRFMPPVALSNYASVIKAYNEGPSCAQSTIPFVTIGEEDCLYLNVYTPMLKCHTQLPVMIWFHGGFFEIGGHTYQTYHPDYFMNEEVVVVTINYRLNILGFLSTEDMEAPGNYGLKDQILALKWVQKHIKSFCGNESNITVFGESAGSISVSYLTQTPLTKGLFNRAILQSGTSLCPWGLTRNPKLVAFGIGRMLKLNISSSASLVHDLRRIKYEELIAAATIYQLKTLLLETTFSGFVFGPSIEPRHDNAVLTTPSHHNLLNGGYHMIPYIIGFNSGEAFPFIKIIGEYINWYLHRFRLFPNALVPISMNIRNELTRHFVNRHIKHHYFKNVSDNISILNYFNDNEFIRPILESVRLYSENSNVFMYVFSYRGSFNTPITDKDTGLVGHGEELSYLFRNTFAPITLNKKDQTTRYRLIKLWTNFAKTGNPTPEKDTLLESVIWENWTKSNMVYLDIGPNISLGRHFPIENFRFWNSLFNLYGNPPFSTY</sequence>
<protein>
    <recommendedName>
        <fullName evidence="6">Carboxylesterase type B domain-containing protein</fullName>
    </recommendedName>
</protein>
<comment type="caution">
    <text evidence="7">The sequence shown here is derived from an EMBL/GenBank/DDBJ whole genome shotgun (WGS) entry which is preliminary data.</text>
</comment>
<dbReference type="Gene3D" id="3.40.50.1820">
    <property type="entry name" value="alpha/beta hydrolase"/>
    <property type="match status" value="1"/>
</dbReference>
<dbReference type="OrthoDB" id="19653at2759"/>
<dbReference type="PANTHER" id="PTHR43142:SF1">
    <property type="entry name" value="CARBOXYLIC ESTER HYDROLASE"/>
    <property type="match status" value="1"/>
</dbReference>
<keyword evidence="8" id="KW-1185">Reference proteome</keyword>
<evidence type="ECO:0000256" key="2">
    <source>
        <dbReference type="ARBA" id="ARBA00022487"/>
    </source>
</evidence>
<evidence type="ECO:0000256" key="4">
    <source>
        <dbReference type="ARBA" id="ARBA00023180"/>
    </source>
</evidence>
<feature type="domain" description="Carboxylesterase type B" evidence="6">
    <location>
        <begin position="20"/>
        <end position="535"/>
    </location>
</feature>
<dbReference type="AlphaFoldDB" id="A0A5N4AZW9"/>
<evidence type="ECO:0000256" key="3">
    <source>
        <dbReference type="ARBA" id="ARBA00022801"/>
    </source>
</evidence>
<keyword evidence="4" id="KW-0325">Glycoprotein</keyword>
<feature type="chain" id="PRO_5024376974" description="Carboxylesterase type B domain-containing protein" evidence="5">
    <location>
        <begin position="18"/>
        <end position="550"/>
    </location>
</feature>
<dbReference type="EMBL" id="VVIM01000002">
    <property type="protein sequence ID" value="KAB0802874.1"/>
    <property type="molecule type" value="Genomic_DNA"/>
</dbReference>
<gene>
    <name evidence="7" type="ORF">PPYR_05060</name>
</gene>
<dbReference type="Pfam" id="PF00135">
    <property type="entry name" value="COesterase"/>
    <property type="match status" value="1"/>
</dbReference>
<dbReference type="InterPro" id="IPR019819">
    <property type="entry name" value="Carboxylesterase_B_CS"/>
</dbReference>
<comment type="similarity">
    <text evidence="1">Belongs to the type-B carboxylesterase/lipase family.</text>
</comment>
<keyword evidence="3" id="KW-0378">Hydrolase</keyword>
<evidence type="ECO:0000256" key="5">
    <source>
        <dbReference type="SAM" id="SignalP"/>
    </source>
</evidence>
<evidence type="ECO:0000259" key="6">
    <source>
        <dbReference type="Pfam" id="PF00135"/>
    </source>
</evidence>
<proteinExistence type="inferred from homology"/>
<keyword evidence="2" id="KW-0719">Serine esterase</keyword>
<dbReference type="Proteomes" id="UP000327044">
    <property type="component" value="Unassembled WGS sequence"/>
</dbReference>
<name>A0A5N4AZW9_PHOPY</name>
<dbReference type="InParanoid" id="A0A5N4AZW9"/>
<keyword evidence="5" id="KW-0732">Signal</keyword>
<dbReference type="SUPFAM" id="SSF53474">
    <property type="entry name" value="alpha/beta-Hydrolases"/>
    <property type="match status" value="1"/>
</dbReference>